<dbReference type="SUPFAM" id="SSF52540">
    <property type="entry name" value="P-loop containing nucleoside triphosphate hydrolases"/>
    <property type="match status" value="1"/>
</dbReference>
<evidence type="ECO:0000313" key="6">
    <source>
        <dbReference type="Proteomes" id="UP001162741"/>
    </source>
</evidence>
<dbReference type="PANTHER" id="PTHR42939">
    <property type="entry name" value="ABC TRANSPORTER ATP-BINDING PROTEIN ALBC-RELATED"/>
    <property type="match status" value="1"/>
</dbReference>
<dbReference type="RefSeq" id="WP_264280429.1">
    <property type="nucleotide sequence ID" value="NZ_CP107006.1"/>
</dbReference>
<dbReference type="InterPro" id="IPR003439">
    <property type="entry name" value="ABC_transporter-like_ATP-bd"/>
</dbReference>
<dbReference type="Proteomes" id="UP001162741">
    <property type="component" value="Chromosome"/>
</dbReference>
<protein>
    <submittedName>
        <fullName evidence="5">ABC transporter ATP-binding protein</fullName>
    </submittedName>
</protein>
<dbReference type="InterPro" id="IPR003593">
    <property type="entry name" value="AAA+_ATPase"/>
</dbReference>
<accession>A0ABY6J0D6</accession>
<dbReference type="Gene3D" id="3.40.50.300">
    <property type="entry name" value="P-loop containing nucleotide triphosphate hydrolases"/>
    <property type="match status" value="1"/>
</dbReference>
<dbReference type="Pfam" id="PF00005">
    <property type="entry name" value="ABC_tran"/>
    <property type="match status" value="1"/>
</dbReference>
<evidence type="ECO:0000256" key="2">
    <source>
        <dbReference type="ARBA" id="ARBA00022741"/>
    </source>
</evidence>
<name>A0ABY6J0D6_9BACT</name>
<evidence type="ECO:0000259" key="4">
    <source>
        <dbReference type="PROSITE" id="PS50893"/>
    </source>
</evidence>
<keyword evidence="3 5" id="KW-0067">ATP-binding</keyword>
<evidence type="ECO:0000313" key="5">
    <source>
        <dbReference type="EMBL" id="UYQ92107.1"/>
    </source>
</evidence>
<evidence type="ECO:0000256" key="1">
    <source>
        <dbReference type="ARBA" id="ARBA00022448"/>
    </source>
</evidence>
<keyword evidence="2" id="KW-0547">Nucleotide-binding</keyword>
<dbReference type="SMART" id="SM00382">
    <property type="entry name" value="AAA"/>
    <property type="match status" value="1"/>
</dbReference>
<reference evidence="5" key="1">
    <citation type="submission" date="2022-10" db="EMBL/GenBank/DDBJ databases">
        <title>Chitinophaga sp. nov., isolated from soil.</title>
        <authorList>
            <person name="Jeon C.O."/>
        </authorList>
    </citation>
    <scope>NUCLEOTIDE SEQUENCE</scope>
    <source>
        <strain evidence="5">R8</strain>
    </source>
</reference>
<proteinExistence type="predicted"/>
<organism evidence="5 6">
    <name type="scientific">Chitinophaga horti</name>
    <dbReference type="NCBI Taxonomy" id="2920382"/>
    <lineage>
        <taxon>Bacteria</taxon>
        <taxon>Pseudomonadati</taxon>
        <taxon>Bacteroidota</taxon>
        <taxon>Chitinophagia</taxon>
        <taxon>Chitinophagales</taxon>
        <taxon>Chitinophagaceae</taxon>
        <taxon>Chitinophaga</taxon>
    </lineage>
</organism>
<dbReference type="CDD" id="cd03230">
    <property type="entry name" value="ABC_DR_subfamily_A"/>
    <property type="match status" value="1"/>
</dbReference>
<dbReference type="InterPro" id="IPR051782">
    <property type="entry name" value="ABC_Transporter_VariousFunc"/>
</dbReference>
<evidence type="ECO:0000256" key="3">
    <source>
        <dbReference type="ARBA" id="ARBA00022840"/>
    </source>
</evidence>
<feature type="domain" description="ABC transporter" evidence="4">
    <location>
        <begin position="2"/>
        <end position="227"/>
    </location>
</feature>
<dbReference type="InterPro" id="IPR027417">
    <property type="entry name" value="P-loop_NTPase"/>
</dbReference>
<keyword evidence="1" id="KW-0813">Transport</keyword>
<sequence>MISLNRLSFYYRKGNPVLEDVTLQLAPGRIYGLLGRNGAGKSSLMHALCGLLFPKAGEVQVLGFKPGERKPAFLQQVFILPETFQVPNITVDQLIAVDAAFYPAFDKQAFYQYLEQFEVPADAHLSSLSFGQAKKVMISFALATRVKLLLLDEPTNGLDIPSKRQFRKVIAGTLQDDQLMIMSTHQVKDLDNLIDHIIVLDEHRILFNASVDEISERLLFSQQMTLTGDVKPIYHEGSLKGYITITPNNTSVPSSIDMEMFFNGLMSEKQQMLALFNH</sequence>
<dbReference type="EMBL" id="CP107006">
    <property type="protein sequence ID" value="UYQ92107.1"/>
    <property type="molecule type" value="Genomic_DNA"/>
</dbReference>
<gene>
    <name evidence="5" type="ORF">MKQ68_18630</name>
</gene>
<dbReference type="PROSITE" id="PS50893">
    <property type="entry name" value="ABC_TRANSPORTER_2"/>
    <property type="match status" value="1"/>
</dbReference>
<dbReference type="PANTHER" id="PTHR42939:SF1">
    <property type="entry name" value="ABC TRANSPORTER ATP-BINDING PROTEIN ALBC-RELATED"/>
    <property type="match status" value="1"/>
</dbReference>
<keyword evidence="6" id="KW-1185">Reference proteome</keyword>
<dbReference type="GO" id="GO:0005524">
    <property type="term" value="F:ATP binding"/>
    <property type="evidence" value="ECO:0007669"/>
    <property type="project" value="UniProtKB-KW"/>
</dbReference>